<protein>
    <submittedName>
        <fullName evidence="1">Uncharacterized protein</fullName>
    </submittedName>
</protein>
<comment type="caution">
    <text evidence="1">The sequence shown here is derived from an EMBL/GenBank/DDBJ whole genome shotgun (WGS) entry which is preliminary data.</text>
</comment>
<dbReference type="AlphaFoldDB" id="A0A9N7W0L1"/>
<evidence type="ECO:0000313" key="2">
    <source>
        <dbReference type="Proteomes" id="UP001153269"/>
    </source>
</evidence>
<dbReference type="Proteomes" id="UP001153269">
    <property type="component" value="Unassembled WGS sequence"/>
</dbReference>
<accession>A0A9N7W0L1</accession>
<dbReference type="EMBL" id="CADEAL010004396">
    <property type="protein sequence ID" value="CAB1458637.1"/>
    <property type="molecule type" value="Genomic_DNA"/>
</dbReference>
<name>A0A9N7W0L1_PLEPL</name>
<sequence>MQSKDFEALPVSNAAQYQNELSSYYDHGPTIGDLWELSWAIFVVQLALQNAASSFIQYLAMVCDELLPGTQLASFLSFPAMAASQ</sequence>
<keyword evidence="2" id="KW-1185">Reference proteome</keyword>
<gene>
    <name evidence="1" type="ORF">PLEPLA_LOCUS46467</name>
</gene>
<reference evidence="1" key="1">
    <citation type="submission" date="2020-03" db="EMBL/GenBank/DDBJ databases">
        <authorList>
            <person name="Weist P."/>
        </authorList>
    </citation>
    <scope>NUCLEOTIDE SEQUENCE</scope>
</reference>
<organism evidence="1 2">
    <name type="scientific">Pleuronectes platessa</name>
    <name type="common">European plaice</name>
    <dbReference type="NCBI Taxonomy" id="8262"/>
    <lineage>
        <taxon>Eukaryota</taxon>
        <taxon>Metazoa</taxon>
        <taxon>Chordata</taxon>
        <taxon>Craniata</taxon>
        <taxon>Vertebrata</taxon>
        <taxon>Euteleostomi</taxon>
        <taxon>Actinopterygii</taxon>
        <taxon>Neopterygii</taxon>
        <taxon>Teleostei</taxon>
        <taxon>Neoteleostei</taxon>
        <taxon>Acanthomorphata</taxon>
        <taxon>Carangaria</taxon>
        <taxon>Pleuronectiformes</taxon>
        <taxon>Pleuronectoidei</taxon>
        <taxon>Pleuronectidae</taxon>
        <taxon>Pleuronectes</taxon>
    </lineage>
</organism>
<evidence type="ECO:0000313" key="1">
    <source>
        <dbReference type="EMBL" id="CAB1458637.1"/>
    </source>
</evidence>
<proteinExistence type="predicted"/>